<feature type="chain" id="PRO_5045987061" description="EF-hand domain-containing protein" evidence="5">
    <location>
        <begin position="26"/>
        <end position="3962"/>
    </location>
</feature>
<accession>A0ABR1FG27</accession>
<feature type="compositionally biased region" description="Pro residues" evidence="3">
    <location>
        <begin position="431"/>
        <end position="451"/>
    </location>
</feature>
<proteinExistence type="predicted"/>
<evidence type="ECO:0000256" key="2">
    <source>
        <dbReference type="ARBA" id="ARBA00022837"/>
    </source>
</evidence>
<feature type="region of interest" description="Disordered" evidence="3">
    <location>
        <begin position="829"/>
        <end position="851"/>
    </location>
</feature>
<keyword evidence="1 5" id="KW-0732">Signal</keyword>
<comment type="caution">
    <text evidence="7">The sequence shown here is derived from an EMBL/GenBank/DDBJ whole genome shotgun (WGS) entry which is preliminary data.</text>
</comment>
<feature type="compositionally biased region" description="Polar residues" evidence="3">
    <location>
        <begin position="3932"/>
        <end position="3944"/>
    </location>
</feature>
<dbReference type="Pfam" id="PF13385">
    <property type="entry name" value="Laminin_G_3"/>
    <property type="match status" value="4"/>
</dbReference>
<dbReference type="InterPro" id="IPR018247">
    <property type="entry name" value="EF_Hand_1_Ca_BS"/>
</dbReference>
<feature type="transmembrane region" description="Helical" evidence="4">
    <location>
        <begin position="3444"/>
        <end position="3468"/>
    </location>
</feature>
<dbReference type="EMBL" id="JBBJCI010000449">
    <property type="protein sequence ID" value="KAK7230195.1"/>
    <property type="molecule type" value="Genomic_DNA"/>
</dbReference>
<feature type="transmembrane region" description="Helical" evidence="4">
    <location>
        <begin position="3082"/>
        <end position="3104"/>
    </location>
</feature>
<protein>
    <recommendedName>
        <fullName evidence="6">EF-hand domain-containing protein</fullName>
    </recommendedName>
</protein>
<dbReference type="Pfam" id="PF02010">
    <property type="entry name" value="REJ"/>
    <property type="match status" value="1"/>
</dbReference>
<keyword evidence="4" id="KW-0472">Membrane</keyword>
<dbReference type="Proteomes" id="UP001363151">
    <property type="component" value="Unassembled WGS sequence"/>
</dbReference>
<dbReference type="PANTHER" id="PTHR44103:SF1">
    <property type="entry name" value="PROPROTEIN CONVERTASE P"/>
    <property type="match status" value="1"/>
</dbReference>
<dbReference type="Pfam" id="PF13517">
    <property type="entry name" value="FG-GAP_3"/>
    <property type="match status" value="9"/>
</dbReference>
<dbReference type="InterPro" id="IPR002859">
    <property type="entry name" value="PKD/REJ-like"/>
</dbReference>
<dbReference type="PROSITE" id="PS00018">
    <property type="entry name" value="EF_HAND_1"/>
    <property type="match status" value="1"/>
</dbReference>
<feature type="transmembrane region" description="Helical" evidence="4">
    <location>
        <begin position="3678"/>
        <end position="3700"/>
    </location>
</feature>
<dbReference type="InterPro" id="IPR013517">
    <property type="entry name" value="FG-GAP"/>
</dbReference>
<keyword evidence="4" id="KW-1133">Transmembrane helix</keyword>
<feature type="transmembrane region" description="Helical" evidence="4">
    <location>
        <begin position="3413"/>
        <end position="3437"/>
    </location>
</feature>
<dbReference type="InterPro" id="IPR002048">
    <property type="entry name" value="EF_hand_dom"/>
</dbReference>
<feature type="transmembrane region" description="Helical" evidence="4">
    <location>
        <begin position="3652"/>
        <end position="3672"/>
    </location>
</feature>
<keyword evidence="8" id="KW-1185">Reference proteome</keyword>
<dbReference type="CDD" id="cd00051">
    <property type="entry name" value="EFh"/>
    <property type="match status" value="1"/>
</dbReference>
<evidence type="ECO:0000256" key="4">
    <source>
        <dbReference type="SAM" id="Phobius"/>
    </source>
</evidence>
<feature type="transmembrane region" description="Helical" evidence="4">
    <location>
        <begin position="3622"/>
        <end position="3640"/>
    </location>
</feature>
<evidence type="ECO:0000313" key="7">
    <source>
        <dbReference type="EMBL" id="KAK7230195.1"/>
    </source>
</evidence>
<feature type="region of interest" description="Disordered" evidence="3">
    <location>
        <begin position="1612"/>
        <end position="1636"/>
    </location>
</feature>
<evidence type="ECO:0000313" key="8">
    <source>
        <dbReference type="Proteomes" id="UP001363151"/>
    </source>
</evidence>
<dbReference type="Gene3D" id="2.60.120.200">
    <property type="match status" value="4"/>
</dbReference>
<reference evidence="7 8" key="1">
    <citation type="submission" date="2024-03" db="EMBL/GenBank/DDBJ databases">
        <title>Aureococcus anophagefferens CCMP1851 and Kratosvirus quantuckense: Draft genome of a second virus-susceptible host strain in the model system.</title>
        <authorList>
            <person name="Chase E."/>
            <person name="Truchon A.R."/>
            <person name="Schepens W."/>
            <person name="Wilhelm S.W."/>
        </authorList>
    </citation>
    <scope>NUCLEOTIDE SEQUENCE [LARGE SCALE GENOMIC DNA]</scope>
    <source>
        <strain evidence="7 8">CCMP1851</strain>
    </source>
</reference>
<gene>
    <name evidence="7" type="ORF">SO694_00216017</name>
</gene>
<feature type="compositionally biased region" description="Low complexity" evidence="3">
    <location>
        <begin position="829"/>
        <end position="848"/>
    </location>
</feature>
<dbReference type="SUPFAM" id="SSF69318">
    <property type="entry name" value="Integrin alpha N-terminal domain"/>
    <property type="match status" value="3"/>
</dbReference>
<feature type="transmembrane region" description="Helical" evidence="4">
    <location>
        <begin position="2979"/>
        <end position="3000"/>
    </location>
</feature>
<evidence type="ECO:0000256" key="5">
    <source>
        <dbReference type="SAM" id="SignalP"/>
    </source>
</evidence>
<feature type="signal peptide" evidence="5">
    <location>
        <begin position="1"/>
        <end position="25"/>
    </location>
</feature>
<keyword evidence="2" id="KW-0106">Calcium</keyword>
<dbReference type="InterPro" id="IPR011992">
    <property type="entry name" value="EF-hand-dom_pair"/>
</dbReference>
<feature type="region of interest" description="Disordered" evidence="3">
    <location>
        <begin position="3918"/>
        <end position="3944"/>
    </location>
</feature>
<dbReference type="InterPro" id="IPR028994">
    <property type="entry name" value="Integrin_alpha_N"/>
</dbReference>
<evidence type="ECO:0000256" key="3">
    <source>
        <dbReference type="SAM" id="MobiDB-lite"/>
    </source>
</evidence>
<feature type="compositionally biased region" description="Low complexity" evidence="3">
    <location>
        <begin position="3920"/>
        <end position="3931"/>
    </location>
</feature>
<organism evidence="7 8">
    <name type="scientific">Aureococcus anophagefferens</name>
    <name type="common">Harmful bloom alga</name>
    <dbReference type="NCBI Taxonomy" id="44056"/>
    <lineage>
        <taxon>Eukaryota</taxon>
        <taxon>Sar</taxon>
        <taxon>Stramenopiles</taxon>
        <taxon>Ochrophyta</taxon>
        <taxon>Pelagophyceae</taxon>
        <taxon>Pelagomonadales</taxon>
        <taxon>Pelagomonadaceae</taxon>
        <taxon>Aureococcus</taxon>
    </lineage>
</organism>
<sequence length="3962" mass="419463">MMLSRRGWAPRLVAVCLAATSRATATLVAYYSFDDGTAADDGDGSLDGIVSGATASTGPDGSGALSFDGSNDYVKFPDALTSGILGSNARTVCLWAAISSFDDAALFTFGDYADGEEFALMTAASAGGFIVQLYGSDYDTDVSASGWSDDDGWHFYCLVYDGAEWSFYVDGAVAHTATASLATGSENILTIGVRDGESYLTGSVDELYVYSSALSESEIQTLYVGDTLIAYYSFDDGTAAEDSDSSLDGTISGATATTGRDGSGALSFDGVDDYVEFPDAVTADIAGDSARTVCLWAAIDAFNGGGLFMYGGSDYNAEYGDFGLAADVVSGSVEITISATLLNNLVALSGSDDGDWHHYCISYDGATLALYYDAALAYSGAAELATSDSPLEIGGGSIHLSGSIDEVYAYTSALDADAIEELYDSYGVSPNPTPAPTPTPTPEPTPTPTPRPTVECLRVSFSERVIAADLDSTEAVYAVDVDGDGDVDALAAGAKTKAVVWYENDGAQSFTERIITDSVDDALPVYALDVDGDGDADVLSGSSSDNTFSWYENDAAQSFTERAIAVLADSAKSVFAIDVDGDGDVDALAACEGGSSIAWYENDGSQSFTERVISDEADGVASVQAIDIDGDGDVDGVSALADGNAVVWCENDGAQSFTGHEVAYGGDRRLTDSFSSDASDSISLVAADSLVSGAQCAFAIDVDGDGDVDVLSAAYDDDAIAWHENDGSQGFTEHVISDEADGAHSVYAIDADGDGDIDVLAAYYDSNEVAWHENDGAESFAEHVITDSAASAAAVFAIDADGDGDVDVLSASAGDATIAWYENDCDSAPPTAAPTASAAPTLSPAPTLSWPPTPRPTVRCLSVAFSARAITEEVESPRSVFAIDVDGDGDVDVLSASEDDDTVAWYENDGSQSFSDHLIVDTADGAMSVFAIDVDGDGDVDALSASYNDDTVAWYENDGSEAFAEHVVAWEDDKEWSVFAIDVDQDGDVDLLSAARGDNTVAWYENDGEESFTTRVVADSALGPGSVVATDVDGDGDIDALSASASDDTVAWYENDGTESFAERVISDEADGPYTVFVIDVDGDGDVDALSASYSGDMVAWYENDGAQSFAARVITDSADGANEAVAIDVDGDGDVDALSASAVDDTVAWYENDGQESFTTRVITDSADSAVSVIASDLDQDGDVDVLSTSTDDNTVAWYENDCATRTPTASPSVSAAPTYPVTPRPTARCASVAFSDRTISDEADGANSVFAIDVDGDGDVDVLSASQDDDTVAWYENDGSQSFTERIITAAADQAACVFAIDVDDDGDVDVLSASYNDDTIAWYENYLPEGFADRVITAAANEAWSVYAIDVDGDGDVDVLSASRNDDTVAWYENDGEESFTERIITTLAGGVRSAFAVDVDGDGDVDALSASFTGDTVAWYENDGAQSFAERVVAASQDGPSVVFAIDLDGDDDVDAVSVVENDDAVMWFENDGQQAFAEFAVVSVSNPLAAFAIDVDNDGDVDVLHGAYSNDVSWHENDGQQSFTAKQVNTGSVGQTYTVYATDVDGDGDVDALSACRNNDNVFWYENDCATFAPTVSPFPSAAPTARPTHVSQSTLVAHYSFDDGAASEDTDGDLDGTVSGATASDGRGGETDGALYFDGNSYVEFPSEVTEAVGGDGARTVCLWAAISSFDDAALFTFGDYADGEEFALMTAASAGGFIVQLYGSDYDTDVSASGWSDDDGWHFYCLVYDGAEWSFYVDGAVAHAATASLDTGSENPLTVGRRDGESYLTGSVDELYVYSSALSESEVQALYFQDTLVAYYSFDDGTAADDLGGLDGTIHGATATTGQYGSGALSFDGEDDYVEFPSAVTTDILGSDPRTVCLWAMIDAFNDGGLFEYGSSAPDQAFAIRTAGDSSVYVELYGSGAVPTSDATDGDWHHYCLTYDGSDWAFYFDGSQAETGTHALDTGSDNALRLGQWNTAHYFDGSIDEVYVFSISLDEASIQVLYDARDAFVVPELDAVRRAVALSERESVEWSFFLSERESVEQSFFEPERGAFFEPERGAIFESFCDAERGSVRGAVVLADGRAPALRRAVVLADGRALRRALAVPEREPFEQPFFDALRGAVVDAFRHSVVEPLFVSERSSDHRADGFVRANHERRHGIDARVIPGDAEVNEYTMTVACSDDSLVADSIDFYVSAHGGAFDGGAFDGGAFDGGAFDGGAFDDHAFDDHAFDDHAFDGGAVDVPADDVGTDSESDETVSTGSAGRDLLYFWTASVVDVNASGNATAVLEAVVDAANLGEGKASLEMTSAQLESMAAGGASRVEIVLVLTNFLGGVSAPSAPFPEDRAVTIIFFLSPNGGLTSTSSDQRYFKLPPYSLDAATEYELAVTAVDVEAGTNATSTVTLTVNRADVVAIIAGGSRVVPLGALELSAADSYDEDDPDGALLFSWSLLGEAFAGEVLELDGLAVGEYVFQLNATSADGRFGSTSATIELVDDDPPAVAVAFDFYRVAATDKVVLYGDAAPSSSGDVSTWKTFNTTWIVTEGGLEGNEGLEAWARTDVAISGSARDREHDLVLASGALVAGATYAFRLEATLAGRAAIGAASVSFYVARPPSSGKLEVLPAAGFALETTFALATYSWVTEDAPLQYAFKTRVNGSESTLQAATRQSSLENVVLPEGSPNVTVVVVATDALGGEAEAAAGVRVSPTELDGVALANLTTSLLDSAFALGNTEGVCQTVVAAAGAADAALTATLIDAVAAIASDIDADESLIEQTASALVSVAANGTKLGAAAASSALDSVGILANISVGITAVAAASLGDALSGVLESELFAAYTSPNASNSSSRRLAESAGDTLGLALDGIARAQLNGAVEGEFASEVKSTKLRMSSQKLSTLGEEATVLEAEDSSVSLGVALTGDATFAQFDVNQYAAEPGGSEATTKLLVAESMPGFVEELGHPFAWTRRMLWKNHSWCKILSTHMPANPRPRRCVTLFFSLLMIMFGQAVAFWFAYPVGFCDGAEFQRNCEAKKTLYAEFIAGLTGEEVVRDACVWYVLEFATHFFTVRFRYDVPPEGTTEFCQLRAPEAQDVGFKRLLLIFLGVILAIPFTEIFDATFVKYVCAPLKSCGYVHVLTGVAKRDAIAAFARFDTDGSGAIESYEFVCAMEAMGLPKPSNKDVSRMMGGAEELDRDQFLAMMAQHPKMMARAAALGANVVDVEGGGEDVAYHDEDVGANHEHLASRPHVVGQNLWMNLGIVGPSITCEELPPESYYALRAVLPVMIRVLKQRAELVDAYAECRDANRRAAVGGIQASFDRYWGIGQSEIAETATTFGERVKAQLTFATAQTFAERVFHRLVESQKVAVAYGRRARSVGDDRRAARVIINMMRREFFSATEVKIFEQQLAPTFRRDEGEPERLPPVSLSAKVVATMLCLGAFLGPMLFLSIFASAVGNAMTRAWYFSTVFFVFIAVFIVEPFSVFVLKVAVPASIYEKLRWMQDPTAVTRHHRCPLFVSPIEILPDDVAGCFSRLGVEIPARLVDVINVSRPSPAEPPDKGTRCLGHALARVRHLDKPVHLTQKDVESALLSETVKSFLAAEAKLRGTRELAREENDVWWKSASGDLRDWHDRTLFKQPPYYLICLGSVACILFLNPAVRGCIIKQSMIMLGLVVCGFPTPSSVEAVLLKMNDHVPGIMPVLLAWFLMVLTLLITIAAFKVRSWLTFVRRTAGEASKHVVERLSATGSSAGVSLFVDDDGKHDARFAGDWDEEPKIRDVVLQFDEPVLGPPPPLVPCPPSQEVEHFLKSDEAKSASEESSPSLFCRGDGLEIDCTGDSTDVVGAFVVRDKENVAAVLEKAFDDGTVEEVDDIGALRLRQTLSTHHSVVSLTSAHDFAYDEEDHHGELMMVKRCLRMVEKPKITAALVYAKPGYFDREGPSSPTGSAAGSPKTSRMQSRLTASAKGQWSKAMGEFRKILFPQ</sequence>
<dbReference type="Gene3D" id="1.10.238.10">
    <property type="entry name" value="EF-hand"/>
    <property type="match status" value="1"/>
</dbReference>
<evidence type="ECO:0000259" key="6">
    <source>
        <dbReference type="PROSITE" id="PS50222"/>
    </source>
</evidence>
<name>A0ABR1FG27_AURAN</name>
<dbReference type="SUPFAM" id="SSF47473">
    <property type="entry name" value="EF-hand"/>
    <property type="match status" value="1"/>
</dbReference>
<feature type="region of interest" description="Disordered" evidence="3">
    <location>
        <begin position="425"/>
        <end position="451"/>
    </location>
</feature>
<dbReference type="PANTHER" id="PTHR44103">
    <property type="entry name" value="PROPROTEIN CONVERTASE P"/>
    <property type="match status" value="1"/>
</dbReference>
<dbReference type="PROSITE" id="PS50222">
    <property type="entry name" value="EF_HAND_2"/>
    <property type="match status" value="1"/>
</dbReference>
<keyword evidence="4" id="KW-0812">Transmembrane</keyword>
<feature type="domain" description="EF-hand" evidence="6">
    <location>
        <begin position="3123"/>
        <end position="3158"/>
    </location>
</feature>
<dbReference type="InterPro" id="IPR013320">
    <property type="entry name" value="ConA-like_dom_sf"/>
</dbReference>
<dbReference type="SUPFAM" id="SSF49899">
    <property type="entry name" value="Concanavalin A-like lectins/glucanases"/>
    <property type="match status" value="4"/>
</dbReference>
<evidence type="ECO:0000256" key="1">
    <source>
        <dbReference type="ARBA" id="ARBA00022729"/>
    </source>
</evidence>